<evidence type="ECO:0000256" key="1">
    <source>
        <dbReference type="SAM" id="SignalP"/>
    </source>
</evidence>
<accession>A0A1G2CYK4</accession>
<feature type="chain" id="PRO_5009582451" evidence="1">
    <location>
        <begin position="22"/>
        <end position="284"/>
    </location>
</feature>
<sequence length="284" mass="31908">MMHKTISTVFFAAILASACLAGQGSSGDQKTFRASACPPKVSCSEDPTLPAALKEFGFRVKNWQLPAANRNDFEIANTSVYAWYETTDHAHLEDFAFVQYVRGCVYSSEKNKDGTMVIQHNVLHQHFGKHQLFLHPDWVVDSPLLDPLFGSDPKRATRHYFMEWNKAPEQFPRSHGSYYGDAVPATPRLFMFNSPTTPAYVSRGGATDVAINHSLKYRTCLYRTRDIPNTSDGSIIPGALGCFEWKSSHVYDHTLRKFASPDGIVDACRPERLPDLSILNEEKK</sequence>
<dbReference type="Proteomes" id="UP000177122">
    <property type="component" value="Unassembled WGS sequence"/>
</dbReference>
<organism evidence="2 3">
    <name type="scientific">Candidatus Lloydbacteria bacterium RIFCSPHIGHO2_01_FULL_49_22</name>
    <dbReference type="NCBI Taxonomy" id="1798658"/>
    <lineage>
        <taxon>Bacteria</taxon>
        <taxon>Candidatus Lloydiibacteriota</taxon>
    </lineage>
</organism>
<reference evidence="2 3" key="1">
    <citation type="journal article" date="2016" name="Nat. Commun.">
        <title>Thousands of microbial genomes shed light on interconnected biogeochemical processes in an aquifer system.</title>
        <authorList>
            <person name="Anantharaman K."/>
            <person name="Brown C.T."/>
            <person name="Hug L.A."/>
            <person name="Sharon I."/>
            <person name="Castelle C.J."/>
            <person name="Probst A.J."/>
            <person name="Thomas B.C."/>
            <person name="Singh A."/>
            <person name="Wilkins M.J."/>
            <person name="Karaoz U."/>
            <person name="Brodie E.L."/>
            <person name="Williams K.H."/>
            <person name="Hubbard S.S."/>
            <person name="Banfield J.F."/>
        </authorList>
    </citation>
    <scope>NUCLEOTIDE SEQUENCE [LARGE SCALE GENOMIC DNA]</scope>
</reference>
<feature type="signal peptide" evidence="1">
    <location>
        <begin position="1"/>
        <end position="21"/>
    </location>
</feature>
<evidence type="ECO:0000313" key="3">
    <source>
        <dbReference type="Proteomes" id="UP000177122"/>
    </source>
</evidence>
<evidence type="ECO:0000313" key="2">
    <source>
        <dbReference type="EMBL" id="OGZ06456.1"/>
    </source>
</evidence>
<name>A0A1G2CYK4_9BACT</name>
<proteinExistence type="predicted"/>
<dbReference type="AlphaFoldDB" id="A0A1G2CYK4"/>
<comment type="caution">
    <text evidence="2">The sequence shown here is derived from an EMBL/GenBank/DDBJ whole genome shotgun (WGS) entry which is preliminary data.</text>
</comment>
<keyword evidence="1" id="KW-0732">Signal</keyword>
<dbReference type="PROSITE" id="PS51257">
    <property type="entry name" value="PROKAR_LIPOPROTEIN"/>
    <property type="match status" value="1"/>
</dbReference>
<protein>
    <submittedName>
        <fullName evidence="2">Uncharacterized protein</fullName>
    </submittedName>
</protein>
<dbReference type="EMBL" id="MHLI01000002">
    <property type="protein sequence ID" value="OGZ06456.1"/>
    <property type="molecule type" value="Genomic_DNA"/>
</dbReference>
<gene>
    <name evidence="2" type="ORF">A2845_06070</name>
</gene>